<protein>
    <recommendedName>
        <fullName evidence="1">Hom-end-associated Hint domain-containing protein</fullName>
    </recommendedName>
</protein>
<evidence type="ECO:0000313" key="2">
    <source>
        <dbReference type="EMBL" id="QHU15707.1"/>
    </source>
</evidence>
<name>A0A6C0KFZ8_9ZZZZ</name>
<dbReference type="GO" id="GO:0030908">
    <property type="term" value="P:protein splicing"/>
    <property type="evidence" value="ECO:0007669"/>
    <property type="project" value="InterPro"/>
</dbReference>
<accession>A0A6C0KFZ8</accession>
<evidence type="ECO:0000259" key="1">
    <source>
        <dbReference type="Pfam" id="PF05203"/>
    </source>
</evidence>
<dbReference type="Pfam" id="PF05203">
    <property type="entry name" value="Hom_end_hint"/>
    <property type="match status" value="1"/>
</dbReference>
<dbReference type="InterPro" id="IPR036844">
    <property type="entry name" value="Hint_dom_sf"/>
</dbReference>
<feature type="domain" description="Hom-end-associated Hint" evidence="1">
    <location>
        <begin position="44"/>
        <end position="115"/>
    </location>
</feature>
<sequence length="478" mass="55481">MASKDTVVFRIKELDPDIIAPSTKNMNRPEQGGSKIVIIGKPGCFVKGTPVMMYDGTSRAVETIKEGELVMGDDSTPRTVLELCQGVENMYKIQPLHDGMHYTVNERHKLVLKNIYTREIIEIEVKEYIEKDDSWKTMHRIFRNALDFKEQPITYKAFTLGKLISITNASRVPHNYMFNTRKVRTEFLKGFFIENGPFYDNSSHCQLIKDIDFMRKSLGIFWDEPEDEFSVIPVGSDNYYGFTLDGNHRFLLSSCDVVRNTGKTTMITSILYEKSHIFPVGQVMSGTEDSNGHYGKIFPSTFVYNSLDKSKIEDIIKRQKLAKQHLQNPWAILLLDDCTDDPKLFTDPLFQGIFKNGRHWKLLFLLSLQYSLDIKPVIRTNVDGTFILRESNLRNRRCLWENYAGVFPDFDQFCQVLDQITDDYTALYIHNATTSNKIEDCVYWYKAKPVPPDFKIGCSEFWDFHNERYDAENEKMYA</sequence>
<organism evidence="2">
    <name type="scientific">viral metagenome</name>
    <dbReference type="NCBI Taxonomy" id="1070528"/>
    <lineage>
        <taxon>unclassified sequences</taxon>
        <taxon>metagenomes</taxon>
        <taxon>organismal metagenomes</taxon>
    </lineage>
</organism>
<dbReference type="SUPFAM" id="SSF51294">
    <property type="entry name" value="Hedgehog/intein (Hint) domain"/>
    <property type="match status" value="1"/>
</dbReference>
<dbReference type="EMBL" id="MN740867">
    <property type="protein sequence ID" value="QHU15707.1"/>
    <property type="molecule type" value="Genomic_DNA"/>
</dbReference>
<dbReference type="AlphaFoldDB" id="A0A6C0KFZ8"/>
<dbReference type="Gene3D" id="2.170.16.10">
    <property type="entry name" value="Hedgehog/Intein (Hint) domain"/>
    <property type="match status" value="1"/>
</dbReference>
<reference evidence="2" key="1">
    <citation type="journal article" date="2020" name="Nature">
        <title>Giant virus diversity and host interactions through global metagenomics.</title>
        <authorList>
            <person name="Schulz F."/>
            <person name="Roux S."/>
            <person name="Paez-Espino D."/>
            <person name="Jungbluth S."/>
            <person name="Walsh D.A."/>
            <person name="Denef V.J."/>
            <person name="McMahon K.D."/>
            <person name="Konstantinidis K.T."/>
            <person name="Eloe-Fadrosh E.A."/>
            <person name="Kyrpides N.C."/>
            <person name="Woyke T."/>
        </authorList>
    </citation>
    <scope>NUCLEOTIDE SEQUENCE</scope>
    <source>
        <strain evidence="2">GVMAG-S-3300010158-109</strain>
    </source>
</reference>
<proteinExistence type="predicted"/>
<dbReference type="InterPro" id="IPR007868">
    <property type="entry name" value="Hom_end_hint"/>
</dbReference>